<dbReference type="Gene3D" id="3.20.20.150">
    <property type="entry name" value="Divalent-metal-dependent TIM barrel enzymes"/>
    <property type="match status" value="1"/>
</dbReference>
<gene>
    <name evidence="2" type="ORF">BC349_02110</name>
</gene>
<protein>
    <submittedName>
        <fullName evidence="2">Xylose isomerase</fullName>
    </submittedName>
</protein>
<dbReference type="PANTHER" id="PTHR12110">
    <property type="entry name" value="HYDROXYPYRUVATE ISOMERASE"/>
    <property type="match status" value="1"/>
</dbReference>
<dbReference type="RefSeq" id="WP_187255098.1">
    <property type="nucleotide sequence ID" value="NZ_JBHULF010000006.1"/>
</dbReference>
<dbReference type="PANTHER" id="PTHR12110:SF53">
    <property type="entry name" value="BLR5974 PROTEIN"/>
    <property type="match status" value="1"/>
</dbReference>
<keyword evidence="2" id="KW-0413">Isomerase</keyword>
<dbReference type="InterPro" id="IPR050312">
    <property type="entry name" value="IolE/XylAMocC-like"/>
</dbReference>
<dbReference type="EMBL" id="MBUA01000001">
    <property type="protein sequence ID" value="MBC6489747.1"/>
    <property type="molecule type" value="Genomic_DNA"/>
</dbReference>
<name>A0ABR7M402_9BACT</name>
<evidence type="ECO:0000313" key="3">
    <source>
        <dbReference type="Proteomes" id="UP000765802"/>
    </source>
</evidence>
<dbReference type="Proteomes" id="UP000765802">
    <property type="component" value="Unassembled WGS sequence"/>
</dbReference>
<accession>A0ABR7M402</accession>
<dbReference type="PROSITE" id="PS51318">
    <property type="entry name" value="TAT"/>
    <property type="match status" value="1"/>
</dbReference>
<sequence length="315" mass="34383">MQADRRHFLKLMSGLAIGATGIGCLGSKAAAASGASPVFFEISLAQWSLHKALFAKQMDNLDFAAKARKDFGIGIVEYVNQFFKDKANDTAYLNEMLKRCKDNDVKNHLIMIDGEGELGNLNEAERIKAVENHYRWVDAAKYLGCATIRVNAAGKGSAEEVAKAAADGLSRLGEYGSKVGINVIVENHGGYSSNGAWLSGVMKQVNKPNVGTLPDFGNFCIKRDPANWRTCQESYDRYQGTAELMPFAKGVSAKSNNFDEAGNEKETDYMKILKIVKDSGFKGIVGIEYEGDVLSEDEGIRKTKALLEKVRTALS</sequence>
<evidence type="ECO:0000313" key="2">
    <source>
        <dbReference type="EMBL" id="MBC6489747.1"/>
    </source>
</evidence>
<dbReference type="InterPro" id="IPR036237">
    <property type="entry name" value="Xyl_isomerase-like_sf"/>
</dbReference>
<organism evidence="2 3">
    <name type="scientific">Flavihumibacter stibioxidans</name>
    <dbReference type="NCBI Taxonomy" id="1834163"/>
    <lineage>
        <taxon>Bacteria</taxon>
        <taxon>Pseudomonadati</taxon>
        <taxon>Bacteroidota</taxon>
        <taxon>Chitinophagia</taxon>
        <taxon>Chitinophagales</taxon>
        <taxon>Chitinophagaceae</taxon>
        <taxon>Flavihumibacter</taxon>
    </lineage>
</organism>
<proteinExistence type="predicted"/>
<dbReference type="Pfam" id="PF01261">
    <property type="entry name" value="AP_endonuc_2"/>
    <property type="match status" value="1"/>
</dbReference>
<dbReference type="InterPro" id="IPR006311">
    <property type="entry name" value="TAT_signal"/>
</dbReference>
<feature type="domain" description="Xylose isomerase-like TIM barrel" evidence="1">
    <location>
        <begin position="69"/>
        <end position="308"/>
    </location>
</feature>
<comment type="caution">
    <text evidence="2">The sequence shown here is derived from an EMBL/GenBank/DDBJ whole genome shotgun (WGS) entry which is preliminary data.</text>
</comment>
<keyword evidence="3" id="KW-1185">Reference proteome</keyword>
<dbReference type="GO" id="GO:0016853">
    <property type="term" value="F:isomerase activity"/>
    <property type="evidence" value="ECO:0007669"/>
    <property type="project" value="UniProtKB-KW"/>
</dbReference>
<dbReference type="InterPro" id="IPR013022">
    <property type="entry name" value="Xyl_isomerase-like_TIM-brl"/>
</dbReference>
<dbReference type="SUPFAM" id="SSF51658">
    <property type="entry name" value="Xylose isomerase-like"/>
    <property type="match status" value="1"/>
</dbReference>
<reference evidence="2 3" key="1">
    <citation type="submission" date="2016-07" db="EMBL/GenBank/DDBJ databases">
        <title>Genome analysis of Flavihumibacter stibioxidans YS-17.</title>
        <authorList>
            <person name="Shi K."/>
            <person name="Han Y."/>
            <person name="Wang G."/>
        </authorList>
    </citation>
    <scope>NUCLEOTIDE SEQUENCE [LARGE SCALE GENOMIC DNA]</scope>
    <source>
        <strain evidence="2 3">YS-17</strain>
    </source>
</reference>
<evidence type="ECO:0000259" key="1">
    <source>
        <dbReference type="Pfam" id="PF01261"/>
    </source>
</evidence>
<dbReference type="PROSITE" id="PS51257">
    <property type="entry name" value="PROKAR_LIPOPROTEIN"/>
    <property type="match status" value="1"/>
</dbReference>